<dbReference type="RefSeq" id="WP_256620232.1">
    <property type="nucleotide sequence ID" value="NZ_JANIBC010000016.1"/>
</dbReference>
<evidence type="ECO:0000256" key="3">
    <source>
        <dbReference type="SAM" id="Phobius"/>
    </source>
</evidence>
<sequence length="375" mass="41784">MMSQTSPTLTLHGDLPVELYGLPLREWQGRAWRSAGAEVQEESADAAMVASAGWVLSKGLLLALVQQPGAALVERTAAGDAKLVAAHCTTDEQRRVALEALDAPSADEAALQAVGLTPQNAEELAGRYNHQLRKRETPYAIDLLSEGVPQAEKELFKSSYKGVTDFVTKYAWPVPARYVTKWCAKAKLTPNMVTTASLVLVILAFWFFWQGQFALGFISGWAMTFLDTVDGKLARTTMQSSEWGNVFDHGIDLIHPPFWYWAWYVGLQKLGYGAPWLDEALWVILVGYVLGRVIEGIFMRVHGFHIHVWKPMDSFMREITARRNPNTFIFMVMAIIGLPVLGFGLVAVWTIVCTLFHLVRLVQAGTQKKTSWLEA</sequence>
<keyword evidence="3" id="KW-1133">Transmembrane helix</keyword>
<dbReference type="GO" id="GO:0008654">
    <property type="term" value="P:phospholipid biosynthetic process"/>
    <property type="evidence" value="ECO:0007669"/>
    <property type="project" value="InterPro"/>
</dbReference>
<keyword evidence="5" id="KW-1185">Reference proteome</keyword>
<proteinExistence type="inferred from homology"/>
<gene>
    <name evidence="4" type="ORF">NOG11_13130</name>
</gene>
<dbReference type="InterPro" id="IPR043130">
    <property type="entry name" value="CDP-OH_PTrfase_TM_dom"/>
</dbReference>
<keyword evidence="3" id="KW-0472">Membrane</keyword>
<protein>
    <submittedName>
        <fullName evidence="4">CDP-alcohol phosphatidyltransferase family protein</fullName>
    </submittedName>
</protein>
<evidence type="ECO:0000313" key="4">
    <source>
        <dbReference type="EMBL" id="MCQ8186324.1"/>
    </source>
</evidence>
<dbReference type="Pfam" id="PF01066">
    <property type="entry name" value="CDP-OH_P_transf"/>
    <property type="match status" value="1"/>
</dbReference>
<evidence type="ECO:0000256" key="2">
    <source>
        <dbReference type="RuleBase" id="RU003750"/>
    </source>
</evidence>
<feature type="transmembrane region" description="Helical" evidence="3">
    <location>
        <begin position="327"/>
        <end position="352"/>
    </location>
</feature>
<feature type="transmembrane region" description="Helical" evidence="3">
    <location>
        <begin position="280"/>
        <end position="306"/>
    </location>
</feature>
<comment type="caution">
    <text evidence="4">The sequence shown here is derived from an EMBL/GenBank/DDBJ whole genome shotgun (WGS) entry which is preliminary data.</text>
</comment>
<feature type="transmembrane region" description="Helical" evidence="3">
    <location>
        <begin position="191"/>
        <end position="209"/>
    </location>
</feature>
<reference evidence="4" key="1">
    <citation type="submission" date="2022-07" db="EMBL/GenBank/DDBJ databases">
        <title>Parvularcula maris sp. nov., an algicidal bacterium isolated from seawater.</title>
        <authorList>
            <person name="Li F."/>
        </authorList>
    </citation>
    <scope>NUCLEOTIDE SEQUENCE</scope>
    <source>
        <strain evidence="4">BGMRC 0090</strain>
    </source>
</reference>
<evidence type="ECO:0000256" key="1">
    <source>
        <dbReference type="ARBA" id="ARBA00022679"/>
    </source>
</evidence>
<dbReference type="GO" id="GO:0016780">
    <property type="term" value="F:phosphotransferase activity, for other substituted phosphate groups"/>
    <property type="evidence" value="ECO:0007669"/>
    <property type="project" value="InterPro"/>
</dbReference>
<keyword evidence="1 2" id="KW-0808">Transferase</keyword>
<dbReference type="InterPro" id="IPR048254">
    <property type="entry name" value="CDP_ALCOHOL_P_TRANSF_CS"/>
</dbReference>
<dbReference type="InterPro" id="IPR000462">
    <property type="entry name" value="CDP-OH_P_trans"/>
</dbReference>
<dbReference type="EMBL" id="JANIBC010000016">
    <property type="protein sequence ID" value="MCQ8186324.1"/>
    <property type="molecule type" value="Genomic_DNA"/>
</dbReference>
<comment type="similarity">
    <text evidence="2">Belongs to the CDP-alcohol phosphatidyltransferase class-I family.</text>
</comment>
<accession>A0A9X2LBA5</accession>
<dbReference type="Proteomes" id="UP001142610">
    <property type="component" value="Unassembled WGS sequence"/>
</dbReference>
<name>A0A9X2LBA5_9PROT</name>
<keyword evidence="3" id="KW-0812">Transmembrane</keyword>
<dbReference type="PROSITE" id="PS00379">
    <property type="entry name" value="CDP_ALCOHOL_P_TRANSF"/>
    <property type="match status" value="1"/>
</dbReference>
<evidence type="ECO:0000313" key="5">
    <source>
        <dbReference type="Proteomes" id="UP001142610"/>
    </source>
</evidence>
<dbReference type="GO" id="GO:0016020">
    <property type="term" value="C:membrane"/>
    <property type="evidence" value="ECO:0007669"/>
    <property type="project" value="InterPro"/>
</dbReference>
<dbReference type="Gene3D" id="1.20.120.1760">
    <property type="match status" value="1"/>
</dbReference>
<organism evidence="4 5">
    <name type="scientific">Parvularcula maris</name>
    <dbReference type="NCBI Taxonomy" id="2965077"/>
    <lineage>
        <taxon>Bacteria</taxon>
        <taxon>Pseudomonadati</taxon>
        <taxon>Pseudomonadota</taxon>
        <taxon>Alphaproteobacteria</taxon>
        <taxon>Parvularculales</taxon>
        <taxon>Parvularculaceae</taxon>
        <taxon>Parvularcula</taxon>
    </lineage>
</organism>
<dbReference type="AlphaFoldDB" id="A0A9X2LBA5"/>